<name>A0A2P6FGK5_9MOLU</name>
<dbReference type="EMBL" id="JTLV02000001">
    <property type="protein sequence ID" value="PQM32474.1"/>
    <property type="molecule type" value="Genomic_DNA"/>
</dbReference>
<dbReference type="Proteomes" id="UP000031565">
    <property type="component" value="Unassembled WGS sequence"/>
</dbReference>
<protein>
    <submittedName>
        <fullName evidence="1">Uncharacterized protein</fullName>
    </submittedName>
</protein>
<evidence type="ECO:0000313" key="1">
    <source>
        <dbReference type="EMBL" id="PQM32474.1"/>
    </source>
</evidence>
<gene>
    <name evidence="1" type="ORF">SMSRO_SF023950</name>
</gene>
<evidence type="ECO:0000313" key="2">
    <source>
        <dbReference type="Proteomes" id="UP000031565"/>
    </source>
</evidence>
<dbReference type="OrthoDB" id="390373at2"/>
<organism evidence="1 2">
    <name type="scientific">Spiroplasma poulsonii</name>
    <dbReference type="NCBI Taxonomy" id="2138"/>
    <lineage>
        <taxon>Bacteria</taxon>
        <taxon>Bacillati</taxon>
        <taxon>Mycoplasmatota</taxon>
        <taxon>Mollicutes</taxon>
        <taxon>Entomoplasmatales</taxon>
        <taxon>Spiroplasmataceae</taxon>
        <taxon>Spiroplasma</taxon>
    </lineage>
</organism>
<dbReference type="RefSeq" id="WP_040094573.1">
    <property type="nucleotide sequence ID" value="NZ_CM020866.1"/>
</dbReference>
<keyword evidence="2" id="KW-1185">Reference proteome</keyword>
<dbReference type="AlphaFoldDB" id="A0A2P6FGK5"/>
<proteinExistence type="predicted"/>
<reference evidence="1 2" key="1">
    <citation type="journal article" date="2015" name="MBio">
        <title>Genome sequence of the Drosophila melanogaster male-killing Spiroplasma strain MSRO endosymbiont.</title>
        <authorList>
            <person name="Paredes J.C."/>
            <person name="Herren J.K."/>
            <person name="Schupfer F."/>
            <person name="Marin R."/>
            <person name="Claverol S."/>
            <person name="Kuo C.H."/>
            <person name="Lemaitre B."/>
            <person name="Beven L."/>
        </authorList>
    </citation>
    <scope>NUCLEOTIDE SEQUENCE [LARGE SCALE GENOMIC DNA]</scope>
    <source>
        <strain evidence="1 2">MSRO</strain>
    </source>
</reference>
<sequence>MVKAVNSSLTESDFDYFIESKGEDWPINITNDKTVEVQIEGKNNATGQTNPIDVKIKNS</sequence>
<dbReference type="STRING" id="2138.SMSRO_v1c21860"/>
<comment type="caution">
    <text evidence="1">The sequence shown here is derived from an EMBL/GenBank/DDBJ whole genome shotgun (WGS) entry which is preliminary data.</text>
</comment>
<accession>A0A2P6FGK5</accession>